<dbReference type="InterPro" id="IPR019646">
    <property type="entry name" value="Aminoglyc_AdlTrfase"/>
</dbReference>
<evidence type="ECO:0008006" key="3">
    <source>
        <dbReference type="Google" id="ProtNLM"/>
    </source>
</evidence>
<dbReference type="Pfam" id="PF10706">
    <property type="entry name" value="Aminoglyc_resit"/>
    <property type="match status" value="1"/>
</dbReference>
<dbReference type="InterPro" id="IPR043519">
    <property type="entry name" value="NT_sf"/>
</dbReference>
<accession>A0ABT9IWQ5</accession>
<comment type="caution">
    <text evidence="1">The sequence shown here is derived from an EMBL/GenBank/DDBJ whole genome shotgun (WGS) entry which is preliminary data.</text>
</comment>
<dbReference type="Gene3D" id="3.30.460.40">
    <property type="match status" value="1"/>
</dbReference>
<sequence length="198" mass="22756">MLLSKSLNDCLTFVYKKLENSEVDWYVAGSCSLVLQNISLNADPNDLDIQIKSKYSPVIHSLLQPYALDKPHYSESDHFRSLLSHYEVGGIEVEFVADFSVQVLKSDYIVDMNILKDYSTTVNVNGLMIKVMPLAHEFVFNILRDRPDRYIASAEKMKTNRSLYFPALFEILKRNHLDEIHVEKLSALLGEPLKERKS</sequence>
<reference evidence="1 2" key="1">
    <citation type="submission" date="2023-08" db="EMBL/GenBank/DDBJ databases">
        <authorList>
            <person name="Park J.-S."/>
        </authorList>
    </citation>
    <scope>NUCLEOTIDE SEQUENCE [LARGE SCALE GENOMIC DNA]</scope>
    <source>
        <strain evidence="1 2">2205SS18-9</strain>
    </source>
</reference>
<organism evidence="1 2">
    <name type="scientific">Chengkuizengella axinellae</name>
    <dbReference type="NCBI Taxonomy" id="3064388"/>
    <lineage>
        <taxon>Bacteria</taxon>
        <taxon>Bacillati</taxon>
        <taxon>Bacillota</taxon>
        <taxon>Bacilli</taxon>
        <taxon>Bacillales</taxon>
        <taxon>Paenibacillaceae</taxon>
        <taxon>Chengkuizengella</taxon>
    </lineage>
</organism>
<keyword evidence="2" id="KW-1185">Reference proteome</keyword>
<dbReference type="SUPFAM" id="SSF81301">
    <property type="entry name" value="Nucleotidyltransferase"/>
    <property type="match status" value="1"/>
</dbReference>
<evidence type="ECO:0000313" key="1">
    <source>
        <dbReference type="EMBL" id="MDP5273788.1"/>
    </source>
</evidence>
<evidence type="ECO:0000313" key="2">
    <source>
        <dbReference type="Proteomes" id="UP001231941"/>
    </source>
</evidence>
<protein>
    <recommendedName>
        <fullName evidence="3">Nucleotidyl transferase AbiEii/AbiGii toxin family protein</fullName>
    </recommendedName>
</protein>
<gene>
    <name evidence="1" type="ORF">Q5Y73_06710</name>
</gene>
<dbReference type="Proteomes" id="UP001231941">
    <property type="component" value="Unassembled WGS sequence"/>
</dbReference>
<proteinExistence type="predicted"/>
<dbReference type="EMBL" id="JAVAMP010000002">
    <property type="protein sequence ID" value="MDP5273788.1"/>
    <property type="molecule type" value="Genomic_DNA"/>
</dbReference>
<dbReference type="RefSeq" id="WP_305991090.1">
    <property type="nucleotide sequence ID" value="NZ_JAVAMP010000002.1"/>
</dbReference>
<name>A0ABT9IWQ5_9BACL</name>